<evidence type="ECO:0000259" key="2">
    <source>
        <dbReference type="PROSITE" id="PS50943"/>
    </source>
</evidence>
<evidence type="ECO:0000313" key="4">
    <source>
        <dbReference type="Proteomes" id="UP000219167"/>
    </source>
</evidence>
<dbReference type="SUPFAM" id="SSF47413">
    <property type="entry name" value="lambda repressor-like DNA-binding domains"/>
    <property type="match status" value="1"/>
</dbReference>
<dbReference type="RefSeq" id="WP_176526670.1">
    <property type="nucleotide sequence ID" value="NZ_OBQD01000003.1"/>
</dbReference>
<dbReference type="Proteomes" id="UP000219167">
    <property type="component" value="Unassembled WGS sequence"/>
</dbReference>
<dbReference type="InterPro" id="IPR001387">
    <property type="entry name" value="Cro/C1-type_HTH"/>
</dbReference>
<keyword evidence="1" id="KW-0812">Transmembrane</keyword>
<protein>
    <submittedName>
        <fullName evidence="3">DNA-binding XRE family transcriptional regulator</fullName>
    </submittedName>
</protein>
<dbReference type="InterPro" id="IPR010982">
    <property type="entry name" value="Lambda_DNA-bd_dom_sf"/>
</dbReference>
<name>A0A285U537_9HYPH</name>
<keyword evidence="3" id="KW-0238">DNA-binding</keyword>
<dbReference type="PROSITE" id="PS50943">
    <property type="entry name" value="HTH_CROC1"/>
    <property type="match status" value="1"/>
</dbReference>
<dbReference type="EMBL" id="OBQD01000003">
    <property type="protein sequence ID" value="SOC37045.1"/>
    <property type="molecule type" value="Genomic_DNA"/>
</dbReference>
<dbReference type="GO" id="GO:0003677">
    <property type="term" value="F:DNA binding"/>
    <property type="evidence" value="ECO:0007669"/>
    <property type="project" value="UniProtKB-KW"/>
</dbReference>
<dbReference type="Pfam" id="PF01381">
    <property type="entry name" value="HTH_3"/>
    <property type="match status" value="1"/>
</dbReference>
<dbReference type="CDD" id="cd00093">
    <property type="entry name" value="HTH_XRE"/>
    <property type="match status" value="1"/>
</dbReference>
<gene>
    <name evidence="3" type="ORF">SAMN05892877_103389</name>
</gene>
<proteinExistence type="predicted"/>
<evidence type="ECO:0000313" key="3">
    <source>
        <dbReference type="EMBL" id="SOC37045.1"/>
    </source>
</evidence>
<dbReference type="AlphaFoldDB" id="A0A285U537"/>
<keyword evidence="4" id="KW-1185">Reference proteome</keyword>
<evidence type="ECO:0000256" key="1">
    <source>
        <dbReference type="SAM" id="Phobius"/>
    </source>
</evidence>
<dbReference type="SMART" id="SM00530">
    <property type="entry name" value="HTH_XRE"/>
    <property type="match status" value="1"/>
</dbReference>
<feature type="transmembrane region" description="Helical" evidence="1">
    <location>
        <begin position="50"/>
        <end position="70"/>
    </location>
</feature>
<sequence>MSKATDTDMQIAHRIRAMRLSRNISKQEIGEAIGTAKHTITRIEEGRSTLTAAQLVAVAALFGVLVSVLVGELPASPESGDAAG</sequence>
<feature type="domain" description="HTH cro/C1-type" evidence="2">
    <location>
        <begin position="15"/>
        <end position="69"/>
    </location>
</feature>
<keyword evidence="1" id="KW-1133">Transmembrane helix</keyword>
<organism evidence="3 4">
    <name type="scientific">Rhizobium subbaraonis</name>
    <dbReference type="NCBI Taxonomy" id="908946"/>
    <lineage>
        <taxon>Bacteria</taxon>
        <taxon>Pseudomonadati</taxon>
        <taxon>Pseudomonadota</taxon>
        <taxon>Alphaproteobacteria</taxon>
        <taxon>Hyphomicrobiales</taxon>
        <taxon>Rhizobiaceae</taxon>
        <taxon>Rhizobium/Agrobacterium group</taxon>
        <taxon>Rhizobium</taxon>
    </lineage>
</organism>
<dbReference type="Gene3D" id="1.10.260.40">
    <property type="entry name" value="lambda repressor-like DNA-binding domains"/>
    <property type="match status" value="1"/>
</dbReference>
<reference evidence="3 4" key="1">
    <citation type="submission" date="2017-08" db="EMBL/GenBank/DDBJ databases">
        <authorList>
            <person name="de Groot N.N."/>
        </authorList>
    </citation>
    <scope>NUCLEOTIDE SEQUENCE [LARGE SCALE GENOMIC DNA]</scope>
    <source>
        <strain evidence="3 4">JC85</strain>
    </source>
</reference>
<accession>A0A285U537</accession>
<keyword evidence="1" id="KW-0472">Membrane</keyword>